<feature type="region of interest" description="Disordered" evidence="1">
    <location>
        <begin position="110"/>
        <end position="161"/>
    </location>
</feature>
<evidence type="ECO:0000313" key="3">
    <source>
        <dbReference type="Proteomes" id="UP000325081"/>
    </source>
</evidence>
<sequence>MESSASEGPSSQAARQRRVWNEDEERALIVEKQLWFAFGNAWYIGSHGVTENMITVKNDVVWKDYLKVKGLRYKPWPFFLDWMEIFEKDHATGEGAQGFTNAVNGVLHDTNVEVPRPNPTKDPRAEQFDYPQNNYDSFSAQAGESSASSKSKRDGKRKRNVELEDKIVRPLSSVCQETNSRLSELSTRVGHDVDAKAQRTAVYDALQKISTLTTDERVAVARYLSKNVDEMELFFSMDDDGKRSMVYQILTGLA</sequence>
<organism evidence="2 3">
    <name type="scientific">Striga asiatica</name>
    <name type="common">Asiatic witchweed</name>
    <name type="synonym">Buchnera asiatica</name>
    <dbReference type="NCBI Taxonomy" id="4170"/>
    <lineage>
        <taxon>Eukaryota</taxon>
        <taxon>Viridiplantae</taxon>
        <taxon>Streptophyta</taxon>
        <taxon>Embryophyta</taxon>
        <taxon>Tracheophyta</taxon>
        <taxon>Spermatophyta</taxon>
        <taxon>Magnoliopsida</taxon>
        <taxon>eudicotyledons</taxon>
        <taxon>Gunneridae</taxon>
        <taxon>Pentapetalae</taxon>
        <taxon>asterids</taxon>
        <taxon>lamiids</taxon>
        <taxon>Lamiales</taxon>
        <taxon>Orobanchaceae</taxon>
        <taxon>Buchnereae</taxon>
        <taxon>Striga</taxon>
    </lineage>
</organism>
<gene>
    <name evidence="2" type="ORF">STAS_02690</name>
</gene>
<reference evidence="3" key="1">
    <citation type="journal article" date="2019" name="Curr. Biol.">
        <title>Genome Sequence of Striga asiatica Provides Insight into the Evolution of Plant Parasitism.</title>
        <authorList>
            <person name="Yoshida S."/>
            <person name="Kim S."/>
            <person name="Wafula E.K."/>
            <person name="Tanskanen J."/>
            <person name="Kim Y.M."/>
            <person name="Honaas L."/>
            <person name="Yang Z."/>
            <person name="Spallek T."/>
            <person name="Conn C.E."/>
            <person name="Ichihashi Y."/>
            <person name="Cheong K."/>
            <person name="Cui S."/>
            <person name="Der J.P."/>
            <person name="Gundlach H."/>
            <person name="Jiao Y."/>
            <person name="Hori C."/>
            <person name="Ishida J.K."/>
            <person name="Kasahara H."/>
            <person name="Kiba T."/>
            <person name="Kim M.S."/>
            <person name="Koo N."/>
            <person name="Laohavisit A."/>
            <person name="Lee Y.H."/>
            <person name="Lumba S."/>
            <person name="McCourt P."/>
            <person name="Mortimer J.C."/>
            <person name="Mutuku J.M."/>
            <person name="Nomura T."/>
            <person name="Sasaki-Sekimoto Y."/>
            <person name="Seto Y."/>
            <person name="Wang Y."/>
            <person name="Wakatake T."/>
            <person name="Sakakibara H."/>
            <person name="Demura T."/>
            <person name="Yamaguchi S."/>
            <person name="Yoneyama K."/>
            <person name="Manabe R.I."/>
            <person name="Nelson D.C."/>
            <person name="Schulman A.H."/>
            <person name="Timko M.P."/>
            <person name="dePamphilis C.W."/>
            <person name="Choi D."/>
            <person name="Shirasu K."/>
        </authorList>
    </citation>
    <scope>NUCLEOTIDE SEQUENCE [LARGE SCALE GENOMIC DNA]</scope>
    <source>
        <strain evidence="3">cv. UVA1</strain>
    </source>
</reference>
<dbReference type="PANTHER" id="PTHR46250:SF15">
    <property type="entry name" value="OS01G0523800 PROTEIN"/>
    <property type="match status" value="1"/>
</dbReference>
<comment type="caution">
    <text evidence="2">The sequence shown here is derived from an EMBL/GenBank/DDBJ whole genome shotgun (WGS) entry which is preliminary data.</text>
</comment>
<keyword evidence="3" id="KW-1185">Reference proteome</keyword>
<accession>A0A5A7P3H5</accession>
<feature type="compositionally biased region" description="Low complexity" evidence="1">
    <location>
        <begin position="137"/>
        <end position="149"/>
    </location>
</feature>
<evidence type="ECO:0000313" key="2">
    <source>
        <dbReference type="EMBL" id="GER27008.1"/>
    </source>
</evidence>
<dbReference type="OrthoDB" id="1746344at2759"/>
<protein>
    <submittedName>
        <fullName evidence="2">ABC-2 type transporter family protein</fullName>
    </submittedName>
</protein>
<proteinExistence type="predicted"/>
<evidence type="ECO:0000256" key="1">
    <source>
        <dbReference type="SAM" id="MobiDB-lite"/>
    </source>
</evidence>
<dbReference type="AlphaFoldDB" id="A0A5A7P3H5"/>
<dbReference type="Proteomes" id="UP000325081">
    <property type="component" value="Unassembled WGS sequence"/>
</dbReference>
<dbReference type="PANTHER" id="PTHR46250">
    <property type="entry name" value="MYB/SANT-LIKE DNA-BINDING DOMAIN PROTEIN-RELATED"/>
    <property type="match status" value="1"/>
</dbReference>
<name>A0A5A7P3H5_STRAF</name>
<dbReference type="EMBL" id="BKCP01001447">
    <property type="protein sequence ID" value="GER27008.1"/>
    <property type="molecule type" value="Genomic_DNA"/>
</dbReference>